<gene>
    <name evidence="1" type="ORF">LOY88_005111</name>
</gene>
<evidence type="ECO:0000313" key="1">
    <source>
        <dbReference type="EMBL" id="KAI2383642.1"/>
    </source>
</evidence>
<protein>
    <submittedName>
        <fullName evidence="1">Uncharacterized protein</fullName>
    </submittedName>
</protein>
<name>A0ACB8URL0_9EURO</name>
<accession>A0ACB8URL0</accession>
<comment type="caution">
    <text evidence="1">The sequence shown here is derived from an EMBL/GenBank/DDBJ whole genome shotgun (WGS) entry which is preliminary data.</text>
</comment>
<organism evidence="1">
    <name type="scientific">Ophidiomyces ophidiicola</name>
    <dbReference type="NCBI Taxonomy" id="1387563"/>
    <lineage>
        <taxon>Eukaryota</taxon>
        <taxon>Fungi</taxon>
        <taxon>Dikarya</taxon>
        <taxon>Ascomycota</taxon>
        <taxon>Pezizomycotina</taxon>
        <taxon>Eurotiomycetes</taxon>
        <taxon>Eurotiomycetidae</taxon>
        <taxon>Onygenales</taxon>
        <taxon>Onygenaceae</taxon>
        <taxon>Ophidiomyces</taxon>
    </lineage>
</organism>
<sequence length="114" mass="12971">MTRVTLKVPLAALLPLVPSILHPKIRSSRYFAGRSDSLVIHSDETRKQSRNLELCFEKLHDTLVEAGKAAVPGETSLQQQKKVQKLWVAYGIFLLEILTLFYEGKTERMKVEYG</sequence>
<proteinExistence type="predicted"/>
<dbReference type="EMBL" id="JALBCA010000086">
    <property type="protein sequence ID" value="KAI2383642.1"/>
    <property type="molecule type" value="Genomic_DNA"/>
</dbReference>
<reference evidence="1" key="1">
    <citation type="journal article" date="2022" name="bioRxiv">
        <title>Population genetic analysis of Ophidiomyces ophidiicola, the causative agent of snake fungal disease, indicates recent introductions to the USA.</title>
        <authorList>
            <person name="Ladner J.T."/>
            <person name="Palmer J.M."/>
            <person name="Ettinger C.L."/>
            <person name="Stajich J.E."/>
            <person name="Farrell T.M."/>
            <person name="Glorioso B.M."/>
            <person name="Lawson B."/>
            <person name="Price S.J."/>
            <person name="Stengle A.G."/>
            <person name="Grear D.A."/>
            <person name="Lorch J.M."/>
        </authorList>
    </citation>
    <scope>NUCLEOTIDE SEQUENCE</scope>
    <source>
        <strain evidence="1">NWHC 24266-5</strain>
    </source>
</reference>